<reference evidence="6" key="1">
    <citation type="submission" date="2023-10" db="EMBL/GenBank/DDBJ databases">
        <title>Genome assembly of Pristionchus species.</title>
        <authorList>
            <person name="Yoshida K."/>
            <person name="Sommer R.J."/>
        </authorList>
    </citation>
    <scope>NUCLEOTIDE SEQUENCE</scope>
    <source>
        <strain evidence="6">RS5133</strain>
    </source>
</reference>
<comment type="subcellular location">
    <subcellularLocation>
        <location evidence="1">Membrane</location>
        <topology evidence="1">Multi-pass membrane protein</topology>
    </subcellularLocation>
</comment>
<dbReference type="InterPro" id="IPR036734">
    <property type="entry name" value="Neur_chan_lig-bd_sf"/>
</dbReference>
<organism evidence="6 7">
    <name type="scientific">Pristionchus fissidentatus</name>
    <dbReference type="NCBI Taxonomy" id="1538716"/>
    <lineage>
        <taxon>Eukaryota</taxon>
        <taxon>Metazoa</taxon>
        <taxon>Ecdysozoa</taxon>
        <taxon>Nematoda</taxon>
        <taxon>Chromadorea</taxon>
        <taxon>Rhabditida</taxon>
        <taxon>Rhabditina</taxon>
        <taxon>Diplogasteromorpha</taxon>
        <taxon>Diplogasteroidea</taxon>
        <taxon>Neodiplogasteridae</taxon>
        <taxon>Pristionchus</taxon>
    </lineage>
</organism>
<feature type="transmembrane region" description="Helical" evidence="3">
    <location>
        <begin position="302"/>
        <end position="322"/>
    </location>
</feature>
<dbReference type="GO" id="GO:0005230">
    <property type="term" value="F:extracellular ligand-gated monoatomic ion channel activity"/>
    <property type="evidence" value="ECO:0007669"/>
    <property type="project" value="InterPro"/>
</dbReference>
<dbReference type="EMBL" id="BTSY01000007">
    <property type="protein sequence ID" value="GMT36600.1"/>
    <property type="molecule type" value="Genomic_DNA"/>
</dbReference>
<dbReference type="SUPFAM" id="SSF63712">
    <property type="entry name" value="Nicotinic receptor ligand binding domain-like"/>
    <property type="match status" value="1"/>
</dbReference>
<evidence type="ECO:0000256" key="1">
    <source>
        <dbReference type="ARBA" id="ARBA00004141"/>
    </source>
</evidence>
<evidence type="ECO:0000256" key="4">
    <source>
        <dbReference type="SAM" id="SignalP"/>
    </source>
</evidence>
<evidence type="ECO:0000313" key="7">
    <source>
        <dbReference type="Proteomes" id="UP001432322"/>
    </source>
</evidence>
<dbReference type="InterPro" id="IPR006202">
    <property type="entry name" value="Neur_chan_lig-bd"/>
</dbReference>
<dbReference type="PANTHER" id="PTHR18945">
    <property type="entry name" value="NEUROTRANSMITTER GATED ION CHANNEL"/>
    <property type="match status" value="1"/>
</dbReference>
<dbReference type="InterPro" id="IPR018000">
    <property type="entry name" value="Neurotransmitter_ion_chnl_CS"/>
</dbReference>
<protein>
    <recommendedName>
        <fullName evidence="5">Neurotransmitter-gated ion-channel ligand-binding domain-containing protein</fullName>
    </recommendedName>
</protein>
<name>A0AAV5X106_9BILA</name>
<dbReference type="Pfam" id="PF02931">
    <property type="entry name" value="Neur_chan_LBD"/>
    <property type="match status" value="1"/>
</dbReference>
<keyword evidence="3" id="KW-0812">Transmembrane</keyword>
<sequence>MGIVLALLVILTIGSYSGAVDSEQEILDQLYGYLEMVHFPDAKDGLRDSKQTFEAEQILMSDIFGPTKYDRNVIPKGEGGLSLSIKPTVRIDHIEPLEEDEEAMTVHGSVTFEWKDGGVKWTPSDHHEISVISRRIGDFPMSSRVWTPVIYFKSAEPSDVRRSDGIELQSTTLTITHKGEVVLQRPFSVKTQCNFDFRDFPYDQQHCKLAITSTHSMFDVFFDFDIRNEDQIVRQLRKDKMAPTIGDFVLVWVSAFNAVIKSDLKLEILAKPWNGTEKDQLRAQTKVALFIEMTFERIDDKYFFLFNVPLLIVVVMAQGAACFDTKKGFLFLGAAFLLLTNQGGLIAEKFPSNDDGTPLIAFMYYLAFAHMMECLIGMFALAYYFGNREGVTTIRRPAPAKYIMDEMWARTVYFSVTGLTLAIIVYGTLFVRSWRHFDLRA</sequence>
<dbReference type="GO" id="GO:0016020">
    <property type="term" value="C:membrane"/>
    <property type="evidence" value="ECO:0007669"/>
    <property type="project" value="UniProtKB-SubCell"/>
</dbReference>
<dbReference type="CDD" id="cd18989">
    <property type="entry name" value="LGIC_ECD_cation"/>
    <property type="match status" value="1"/>
</dbReference>
<keyword evidence="3" id="KW-1133">Transmembrane helix</keyword>
<evidence type="ECO:0000259" key="5">
    <source>
        <dbReference type="Pfam" id="PF02931"/>
    </source>
</evidence>
<feature type="chain" id="PRO_5043338557" description="Neurotransmitter-gated ion-channel ligand-binding domain-containing protein" evidence="4">
    <location>
        <begin position="23"/>
        <end position="441"/>
    </location>
</feature>
<dbReference type="Gene3D" id="2.70.170.10">
    <property type="entry name" value="Neurotransmitter-gated ion-channel ligand-binding domain"/>
    <property type="match status" value="1"/>
</dbReference>
<accession>A0AAV5X106</accession>
<dbReference type="Proteomes" id="UP001432322">
    <property type="component" value="Unassembled WGS sequence"/>
</dbReference>
<evidence type="ECO:0000256" key="3">
    <source>
        <dbReference type="SAM" id="Phobius"/>
    </source>
</evidence>
<evidence type="ECO:0000256" key="2">
    <source>
        <dbReference type="ARBA" id="ARBA00023136"/>
    </source>
</evidence>
<feature type="transmembrane region" description="Helical" evidence="3">
    <location>
        <begin position="359"/>
        <end position="386"/>
    </location>
</feature>
<evidence type="ECO:0000313" key="6">
    <source>
        <dbReference type="EMBL" id="GMT36600.1"/>
    </source>
</evidence>
<comment type="caution">
    <text evidence="6">The sequence shown here is derived from an EMBL/GenBank/DDBJ whole genome shotgun (WGS) entry which is preliminary data.</text>
</comment>
<dbReference type="GO" id="GO:0004888">
    <property type="term" value="F:transmembrane signaling receptor activity"/>
    <property type="evidence" value="ECO:0007669"/>
    <property type="project" value="InterPro"/>
</dbReference>
<dbReference type="PROSITE" id="PS00236">
    <property type="entry name" value="NEUROTR_ION_CHANNEL"/>
    <property type="match status" value="1"/>
</dbReference>
<feature type="signal peptide" evidence="4">
    <location>
        <begin position="1"/>
        <end position="22"/>
    </location>
</feature>
<feature type="transmembrane region" description="Helical" evidence="3">
    <location>
        <begin position="407"/>
        <end position="431"/>
    </location>
</feature>
<proteinExistence type="predicted"/>
<dbReference type="AlphaFoldDB" id="A0AAV5X106"/>
<keyword evidence="4" id="KW-0732">Signal</keyword>
<dbReference type="InterPro" id="IPR006201">
    <property type="entry name" value="Neur_channel"/>
</dbReference>
<keyword evidence="7" id="KW-1185">Reference proteome</keyword>
<feature type="domain" description="Neurotransmitter-gated ion-channel ligand-binding" evidence="5">
    <location>
        <begin position="59"/>
        <end position="214"/>
    </location>
</feature>
<gene>
    <name evidence="6" type="ORF">PFISCL1PPCAC_27897</name>
</gene>
<feature type="transmembrane region" description="Helical" evidence="3">
    <location>
        <begin position="329"/>
        <end position="347"/>
    </location>
</feature>
<keyword evidence="2 3" id="KW-0472">Membrane</keyword>